<dbReference type="Proteomes" id="UP001607302">
    <property type="component" value="Unassembled WGS sequence"/>
</dbReference>
<dbReference type="AlphaFoldDB" id="A0ABD2AQB6"/>
<evidence type="ECO:0000256" key="1">
    <source>
        <dbReference type="SAM" id="MobiDB-lite"/>
    </source>
</evidence>
<keyword evidence="3" id="KW-1185">Reference proteome</keyword>
<gene>
    <name evidence="2" type="ORF">V1478_009662</name>
</gene>
<organism evidence="2 3">
    <name type="scientific">Vespula squamosa</name>
    <name type="common">Southern yellow jacket</name>
    <name type="synonym">Wasp</name>
    <dbReference type="NCBI Taxonomy" id="30214"/>
    <lineage>
        <taxon>Eukaryota</taxon>
        <taxon>Metazoa</taxon>
        <taxon>Ecdysozoa</taxon>
        <taxon>Arthropoda</taxon>
        <taxon>Hexapoda</taxon>
        <taxon>Insecta</taxon>
        <taxon>Pterygota</taxon>
        <taxon>Neoptera</taxon>
        <taxon>Endopterygota</taxon>
        <taxon>Hymenoptera</taxon>
        <taxon>Apocrita</taxon>
        <taxon>Aculeata</taxon>
        <taxon>Vespoidea</taxon>
        <taxon>Vespidae</taxon>
        <taxon>Vespinae</taxon>
        <taxon>Vespula</taxon>
    </lineage>
</organism>
<feature type="region of interest" description="Disordered" evidence="1">
    <location>
        <begin position="255"/>
        <end position="278"/>
    </location>
</feature>
<feature type="compositionally biased region" description="Polar residues" evidence="1">
    <location>
        <begin position="263"/>
        <end position="278"/>
    </location>
</feature>
<accession>A0ABD2AQB6</accession>
<protein>
    <submittedName>
        <fullName evidence="2">Uncharacterized protein</fullName>
    </submittedName>
</protein>
<evidence type="ECO:0000313" key="3">
    <source>
        <dbReference type="Proteomes" id="UP001607302"/>
    </source>
</evidence>
<evidence type="ECO:0000313" key="2">
    <source>
        <dbReference type="EMBL" id="KAL2722799.1"/>
    </source>
</evidence>
<reference evidence="2 3" key="1">
    <citation type="journal article" date="2024" name="Ann. Entomol. Soc. Am.">
        <title>Genomic analyses of the southern and eastern yellowjacket wasps (Hymenoptera: Vespidae) reveal evolutionary signatures of social life.</title>
        <authorList>
            <person name="Catto M.A."/>
            <person name="Caine P.B."/>
            <person name="Orr S.E."/>
            <person name="Hunt B.G."/>
            <person name="Goodisman M.A.D."/>
        </authorList>
    </citation>
    <scope>NUCLEOTIDE SEQUENCE [LARGE SCALE GENOMIC DNA]</scope>
    <source>
        <strain evidence="2">233</strain>
        <tissue evidence="2">Head and thorax</tissue>
    </source>
</reference>
<proteinExistence type="predicted"/>
<comment type="caution">
    <text evidence="2">The sequence shown here is derived from an EMBL/GenBank/DDBJ whole genome shotgun (WGS) entry which is preliminary data.</text>
</comment>
<name>A0ABD2AQB6_VESSQ</name>
<dbReference type="EMBL" id="JAUDFV010000141">
    <property type="protein sequence ID" value="KAL2722799.1"/>
    <property type="molecule type" value="Genomic_DNA"/>
</dbReference>
<sequence length="278" mass="30795">MAMANIPSTYARTMANALCENLTPCSYARSKAFFLFSEEPETYFIPLTSNEEHVFVPRRTNFRARRFGKIREEKKEEKKKEKNIGKKKGRGVVVDQPGQLLGSKSFCLPDDDDDPPSISNLSRFMERKGSLIIIAHPRSHLKRFFERKRLQTFSKSSHWGPITSYKQFTEDAQRNTLQVVTQGSSMGLHGVIFRTVAISLGRHGRPINAKITKLTSSAEGKACPIKFDSPRQATATDGRKEAAPDFVGVAKITAPGAARHPGTQAQARQAGNVGSASI</sequence>